<evidence type="ECO:0000259" key="2">
    <source>
        <dbReference type="PROSITE" id="PS51746"/>
    </source>
</evidence>
<dbReference type="GO" id="GO:0005758">
    <property type="term" value="C:mitochondrial intermembrane space"/>
    <property type="evidence" value="ECO:0007669"/>
    <property type="project" value="EnsemblFungi"/>
</dbReference>
<dbReference type="STRING" id="1382522.W6MIA0"/>
<dbReference type="SUPFAM" id="SSF81606">
    <property type="entry name" value="PP2C-like"/>
    <property type="match status" value="1"/>
</dbReference>
<dbReference type="EMBL" id="HG793126">
    <property type="protein sequence ID" value="CDK26164.1"/>
    <property type="molecule type" value="Genomic_DNA"/>
</dbReference>
<dbReference type="PROSITE" id="PS51746">
    <property type="entry name" value="PPM_2"/>
    <property type="match status" value="1"/>
</dbReference>
<evidence type="ECO:0000313" key="4">
    <source>
        <dbReference type="Proteomes" id="UP000019384"/>
    </source>
</evidence>
<dbReference type="InterPro" id="IPR036457">
    <property type="entry name" value="PPM-type-like_dom_sf"/>
</dbReference>
<protein>
    <recommendedName>
        <fullName evidence="2">PPM-type phosphatase domain-containing protein</fullName>
    </recommendedName>
</protein>
<reference evidence="3" key="1">
    <citation type="submission" date="2013-12" db="EMBL/GenBank/DDBJ databases">
        <authorList>
            <person name="Genoscope - CEA"/>
        </authorList>
    </citation>
    <scope>NUCLEOTIDE SEQUENCE</scope>
    <source>
        <strain evidence="3">CBS 1993</strain>
    </source>
</reference>
<feature type="transmembrane region" description="Helical" evidence="1">
    <location>
        <begin position="64"/>
        <end position="83"/>
    </location>
</feature>
<dbReference type="RefSeq" id="XP_022458172.1">
    <property type="nucleotide sequence ID" value="XM_022604386.1"/>
</dbReference>
<evidence type="ECO:0000256" key="1">
    <source>
        <dbReference type="SAM" id="Phobius"/>
    </source>
</evidence>
<feature type="domain" description="PPM-type phosphatase" evidence="2">
    <location>
        <begin position="169"/>
        <end position="543"/>
    </location>
</feature>
<dbReference type="GO" id="GO:0005777">
    <property type="term" value="C:peroxisome"/>
    <property type="evidence" value="ECO:0007669"/>
    <property type="project" value="EnsemblFungi"/>
</dbReference>
<keyword evidence="1" id="KW-1133">Transmembrane helix</keyword>
<gene>
    <name evidence="3" type="ORF">KUCA_T00002135001</name>
</gene>
<keyword evidence="1" id="KW-0472">Membrane</keyword>
<evidence type="ECO:0000313" key="3">
    <source>
        <dbReference type="EMBL" id="CDK26164.1"/>
    </source>
</evidence>
<dbReference type="HOGENOM" id="CLU_021928_3_2_1"/>
<dbReference type="AlphaFoldDB" id="W6MIA0"/>
<keyword evidence="4" id="KW-1185">Reference proteome</keyword>
<proteinExistence type="predicted"/>
<dbReference type="SMART" id="SM00332">
    <property type="entry name" value="PP2Cc"/>
    <property type="match status" value="1"/>
</dbReference>
<dbReference type="Gene3D" id="3.60.40.10">
    <property type="entry name" value="PPM-type phosphatase domain"/>
    <property type="match status" value="1"/>
</dbReference>
<dbReference type="PANTHER" id="PTHR13832:SF792">
    <property type="entry name" value="GM14286P"/>
    <property type="match status" value="1"/>
</dbReference>
<dbReference type="PANTHER" id="PTHR13832">
    <property type="entry name" value="PROTEIN PHOSPHATASE 2C"/>
    <property type="match status" value="1"/>
</dbReference>
<dbReference type="Proteomes" id="UP000019384">
    <property type="component" value="Unassembled WGS sequence"/>
</dbReference>
<dbReference type="Pfam" id="PF00481">
    <property type="entry name" value="PP2C"/>
    <property type="match status" value="1"/>
</dbReference>
<dbReference type="CDD" id="cd00143">
    <property type="entry name" value="PP2Cc"/>
    <property type="match status" value="1"/>
</dbReference>
<keyword evidence="1" id="KW-0812">Transmembrane</keyword>
<accession>W6MIA0</accession>
<dbReference type="InterPro" id="IPR015655">
    <property type="entry name" value="PP2C"/>
</dbReference>
<sequence>MLVVTVRPRAFFLTKRLLKQACVLSKGSTPSPGLKHQFVVLSNKQTSHYSTASRPQYQSRAMKNLKFVSGVGVVVIAGVYMSVTNNYFSSDTIPGAGIGTTAFSTSSSQSSPQPQGKNGLYVYSGDAITRRLREGEESYFVDRGNGVLRYDVCQFASNNPIEDDRSEKIVQVPLLDQGAEVNTDWMFWGVFDGHGGWATSKKLKESLLGCLISELSDIYTPSEGNKDVRIIPSPHAIEQALKSGFLKMDNEIVNESVAKLMKGSTGKAGAAELLMPALSGSCGLVSFYDTHSQMLNVAVTGDSRALLGSLNEKGEWTVKALSVDQTGSNPDEVNRIRQLHPNEPNVIRSGRVLGSLEPSRAFGDARYKWDKETQARISSQFFGRNIPNNLISPPYVTAEPVVSTSKVNPRGNDFMVMASDGLYEMLSNEEIVGLVVKWMESSNMIKQQKPSIFSMFGSSDNSTGLPIVHDVTDGRSAKQQKQPFRKHGNSKGYFLEDENVSTHLIRNALGNGGSKEDLAMLVSIPSPLSRRYRDDLTVTVVFFGEPQGTVSGKMEINGNATKGGLQNAQAKL</sequence>
<dbReference type="InterPro" id="IPR001932">
    <property type="entry name" value="PPM-type_phosphatase-like_dom"/>
</dbReference>
<dbReference type="OrthoDB" id="420076at2759"/>
<name>W6MIA0_9ASCO</name>
<reference evidence="3" key="2">
    <citation type="submission" date="2014-02" db="EMBL/GenBank/DDBJ databases">
        <title>Complete DNA sequence of /Kuraishia capsulata/ illustrates novel genomic features among budding yeasts (/Saccharomycotina/).</title>
        <authorList>
            <person name="Morales L."/>
            <person name="Noel B."/>
            <person name="Porcel B."/>
            <person name="Marcet-Houben M."/>
            <person name="Hullo M-F."/>
            <person name="Sacerdot C."/>
            <person name="Tekaia F."/>
            <person name="Leh-Louis V."/>
            <person name="Despons L."/>
            <person name="Khanna V."/>
            <person name="Aury J-M."/>
            <person name="Barbe V."/>
            <person name="Couloux A."/>
            <person name="Labadie K."/>
            <person name="Pelletier E."/>
            <person name="Souciet J-L."/>
            <person name="Boekhout T."/>
            <person name="Gabaldon T."/>
            <person name="Wincker P."/>
            <person name="Dujon B."/>
        </authorList>
    </citation>
    <scope>NUCLEOTIDE SEQUENCE</scope>
    <source>
        <strain evidence="3">CBS 1993</strain>
    </source>
</reference>
<organism evidence="3 4">
    <name type="scientific">Kuraishia capsulata CBS 1993</name>
    <dbReference type="NCBI Taxonomy" id="1382522"/>
    <lineage>
        <taxon>Eukaryota</taxon>
        <taxon>Fungi</taxon>
        <taxon>Dikarya</taxon>
        <taxon>Ascomycota</taxon>
        <taxon>Saccharomycotina</taxon>
        <taxon>Pichiomycetes</taxon>
        <taxon>Pichiales</taxon>
        <taxon>Pichiaceae</taxon>
        <taxon>Kuraishia</taxon>
    </lineage>
</organism>
<dbReference type="GeneID" id="34519560"/>
<dbReference type="GO" id="GO:0004741">
    <property type="term" value="F:[pyruvate dehydrogenase (acetyl-transferring)]-phosphatase activity"/>
    <property type="evidence" value="ECO:0007669"/>
    <property type="project" value="EnsemblFungi"/>
</dbReference>